<proteinExistence type="predicted"/>
<protein>
    <submittedName>
        <fullName evidence="1">Uncharacterized protein</fullName>
    </submittedName>
</protein>
<evidence type="ECO:0000313" key="2">
    <source>
        <dbReference type="Proteomes" id="UP000033054"/>
    </source>
</evidence>
<reference evidence="1 2" key="1">
    <citation type="journal article" date="2014" name="Curr. Microbiol.">
        <title>Spirosoma radiotolerans sp. nov., a gamma-radiation-resistant bacterium isolated from gamma ray-irradiated soil.</title>
        <authorList>
            <person name="Lee J.J."/>
            <person name="Srinivasan S."/>
            <person name="Lim S."/>
            <person name="Joe M."/>
            <person name="Im S."/>
            <person name="Bae S.I."/>
            <person name="Park K.R."/>
            <person name="Han J.H."/>
            <person name="Park S.H."/>
            <person name="Joo B.M."/>
            <person name="Park S.J."/>
            <person name="Kim M.K."/>
        </authorList>
    </citation>
    <scope>NUCLEOTIDE SEQUENCE [LARGE SCALE GENOMIC DNA]</scope>
    <source>
        <strain evidence="1 2">DG5A</strain>
    </source>
</reference>
<dbReference type="PATRIC" id="fig|1379870.5.peg.390"/>
<accession>A0A0E3ZRS7</accession>
<dbReference type="KEGG" id="srd:SD10_01780"/>
<name>A0A0E3ZRS7_9BACT</name>
<dbReference type="OrthoDB" id="955894at2"/>
<dbReference type="HOGENOM" id="CLU_1554317_0_0_10"/>
<dbReference type="EMBL" id="CP010429">
    <property type="protein sequence ID" value="AKD53819.1"/>
    <property type="molecule type" value="Genomic_DNA"/>
</dbReference>
<sequence>MHLFLTTIDEYNQLREYACPLQQLDVAFKILNDIVMQGQTLLSSCIVEDNYTTSLPVKAFDGACFMAAMKELEQEWNNILSKPVRLASTVHHELRRMAQRRIEQSASRIAITEQTHNHLKTIRQRAKDLVARRPASANLLGYYDSLVNRYEVKLAKARFIHQLALDRFEQVW</sequence>
<keyword evidence="2" id="KW-1185">Reference proteome</keyword>
<evidence type="ECO:0000313" key="1">
    <source>
        <dbReference type="EMBL" id="AKD53819.1"/>
    </source>
</evidence>
<dbReference type="Proteomes" id="UP000033054">
    <property type="component" value="Chromosome"/>
</dbReference>
<dbReference type="AlphaFoldDB" id="A0A0E3ZRS7"/>
<organism evidence="1 2">
    <name type="scientific">Spirosoma radiotolerans</name>
    <dbReference type="NCBI Taxonomy" id="1379870"/>
    <lineage>
        <taxon>Bacteria</taxon>
        <taxon>Pseudomonadati</taxon>
        <taxon>Bacteroidota</taxon>
        <taxon>Cytophagia</taxon>
        <taxon>Cytophagales</taxon>
        <taxon>Cytophagaceae</taxon>
        <taxon>Spirosoma</taxon>
    </lineage>
</organism>
<gene>
    <name evidence="1" type="ORF">SD10_01780</name>
</gene>
<dbReference type="RefSeq" id="WP_046375412.1">
    <property type="nucleotide sequence ID" value="NZ_CP010429.1"/>
</dbReference>